<dbReference type="Proteomes" id="UP000603457">
    <property type="component" value="Unassembled WGS sequence"/>
</dbReference>
<sequence>MGIYRAYTKESRPEPARKATTSEYQTESDSLVGCKVEQLSDSIRFSTIASPVGWVERQRNPTNNTPKKAKFLNYKN</sequence>
<name>A0ABR8G1K5_9NOSO</name>
<evidence type="ECO:0000313" key="3">
    <source>
        <dbReference type="Proteomes" id="UP000603457"/>
    </source>
</evidence>
<feature type="region of interest" description="Disordered" evidence="1">
    <location>
        <begin position="57"/>
        <end position="76"/>
    </location>
</feature>
<organism evidence="2 3">
    <name type="scientific">Nostoc spongiaeforme FACHB-130</name>
    <dbReference type="NCBI Taxonomy" id="1357510"/>
    <lineage>
        <taxon>Bacteria</taxon>
        <taxon>Bacillati</taxon>
        <taxon>Cyanobacteriota</taxon>
        <taxon>Cyanophyceae</taxon>
        <taxon>Nostocales</taxon>
        <taxon>Nostocaceae</taxon>
        <taxon>Nostoc</taxon>
    </lineage>
</organism>
<evidence type="ECO:0000256" key="1">
    <source>
        <dbReference type="SAM" id="MobiDB-lite"/>
    </source>
</evidence>
<proteinExistence type="predicted"/>
<gene>
    <name evidence="2" type="ORF">H6G74_22570</name>
</gene>
<feature type="region of interest" description="Disordered" evidence="1">
    <location>
        <begin position="1"/>
        <end position="27"/>
    </location>
</feature>
<keyword evidence="3" id="KW-1185">Reference proteome</keyword>
<comment type="caution">
    <text evidence="2">The sequence shown here is derived from an EMBL/GenBank/DDBJ whole genome shotgun (WGS) entry which is preliminary data.</text>
</comment>
<evidence type="ECO:0000313" key="2">
    <source>
        <dbReference type="EMBL" id="MBD2597088.1"/>
    </source>
</evidence>
<protein>
    <submittedName>
        <fullName evidence="2">Uncharacterized protein</fullName>
    </submittedName>
</protein>
<accession>A0ABR8G1K5</accession>
<dbReference type="EMBL" id="JACJTB010000036">
    <property type="protein sequence ID" value="MBD2597088.1"/>
    <property type="molecule type" value="Genomic_DNA"/>
</dbReference>
<dbReference type="RefSeq" id="WP_190969770.1">
    <property type="nucleotide sequence ID" value="NZ_JACJTB010000036.1"/>
</dbReference>
<feature type="compositionally biased region" description="Basic and acidic residues" evidence="1">
    <location>
        <begin position="7"/>
        <end position="17"/>
    </location>
</feature>
<reference evidence="2 3" key="1">
    <citation type="journal article" date="2020" name="ISME J.">
        <title>Comparative genomics reveals insights into cyanobacterial evolution and habitat adaptation.</title>
        <authorList>
            <person name="Chen M.Y."/>
            <person name="Teng W.K."/>
            <person name="Zhao L."/>
            <person name="Hu C.X."/>
            <person name="Zhou Y.K."/>
            <person name="Han B.P."/>
            <person name="Song L.R."/>
            <person name="Shu W.S."/>
        </authorList>
    </citation>
    <scope>NUCLEOTIDE SEQUENCE [LARGE SCALE GENOMIC DNA]</scope>
    <source>
        <strain evidence="2 3">FACHB-130</strain>
    </source>
</reference>